<reference evidence="2" key="1">
    <citation type="journal article" date="2019" name="Int. J. Syst. Evol. Microbiol.">
        <title>The Global Catalogue of Microorganisms (GCM) 10K type strain sequencing project: providing services to taxonomists for standard genome sequencing and annotation.</title>
        <authorList>
            <consortium name="The Broad Institute Genomics Platform"/>
            <consortium name="The Broad Institute Genome Sequencing Center for Infectious Disease"/>
            <person name="Wu L."/>
            <person name="Ma J."/>
        </authorList>
    </citation>
    <scope>NUCLEOTIDE SEQUENCE [LARGE SCALE GENOMIC DNA]</scope>
    <source>
        <strain evidence="2">JCM 18514</strain>
    </source>
</reference>
<organism evidence="1 2">
    <name type="scientific">Arthrobacter gyeryongensis</name>
    <dbReference type="NCBI Taxonomy" id="1650592"/>
    <lineage>
        <taxon>Bacteria</taxon>
        <taxon>Bacillati</taxon>
        <taxon>Actinomycetota</taxon>
        <taxon>Actinomycetes</taxon>
        <taxon>Micrococcales</taxon>
        <taxon>Micrococcaceae</taxon>
        <taxon>Arthrobacter</taxon>
    </lineage>
</organism>
<evidence type="ECO:0000313" key="2">
    <source>
        <dbReference type="Proteomes" id="UP001500200"/>
    </source>
</evidence>
<dbReference type="Proteomes" id="UP001500200">
    <property type="component" value="Unassembled WGS sequence"/>
</dbReference>
<sequence>MQEPITAKPRDLAAEALRVGAGEDKLSGAVPRELGHCHRRQLIKLGRVFYDQVYRLSLGALTEQIGERRQHQDGMRQVSRVKVAQKDIEGAVR</sequence>
<comment type="caution">
    <text evidence="1">The sequence shown here is derived from an EMBL/GenBank/DDBJ whole genome shotgun (WGS) entry which is preliminary data.</text>
</comment>
<protein>
    <submittedName>
        <fullName evidence="1">Uncharacterized protein</fullName>
    </submittedName>
</protein>
<evidence type="ECO:0000313" key="1">
    <source>
        <dbReference type="EMBL" id="GAA5195012.1"/>
    </source>
</evidence>
<dbReference type="EMBL" id="BAABKK010000015">
    <property type="protein sequence ID" value="GAA5195012.1"/>
    <property type="molecule type" value="Genomic_DNA"/>
</dbReference>
<gene>
    <name evidence="1" type="ORF">GCM10023346_23820</name>
</gene>
<name>A0ABP9SES0_9MICC</name>
<accession>A0ABP9SES0</accession>
<keyword evidence="2" id="KW-1185">Reference proteome</keyword>
<proteinExistence type="predicted"/>